<protein>
    <submittedName>
        <fullName evidence="1">Uncharacterized protein</fullName>
    </submittedName>
</protein>
<evidence type="ECO:0000313" key="1">
    <source>
        <dbReference type="EMBL" id="GAI24463.1"/>
    </source>
</evidence>
<name>X1LZH8_9ZZZZ</name>
<accession>X1LZH8</accession>
<gene>
    <name evidence="1" type="ORF">S06H3_31808</name>
</gene>
<dbReference type="AlphaFoldDB" id="X1LZH8"/>
<reference evidence="1" key="1">
    <citation type="journal article" date="2014" name="Front. Microbiol.">
        <title>High frequency of phylogenetically diverse reductive dehalogenase-homologous genes in deep subseafloor sedimentary metagenomes.</title>
        <authorList>
            <person name="Kawai M."/>
            <person name="Futagami T."/>
            <person name="Toyoda A."/>
            <person name="Takaki Y."/>
            <person name="Nishi S."/>
            <person name="Hori S."/>
            <person name="Arai W."/>
            <person name="Tsubouchi T."/>
            <person name="Morono Y."/>
            <person name="Uchiyama I."/>
            <person name="Ito T."/>
            <person name="Fujiyama A."/>
            <person name="Inagaki F."/>
            <person name="Takami H."/>
        </authorList>
    </citation>
    <scope>NUCLEOTIDE SEQUENCE</scope>
    <source>
        <strain evidence="1">Expedition CK06-06</strain>
    </source>
</reference>
<sequence>MFDVKDMTTLKADEIADQRYGREFYDLPKDQQFKVWHEAEAFVRDQIATEADALVDAIKEGARPIAKLFRRSGK</sequence>
<organism evidence="1">
    <name type="scientific">marine sediment metagenome</name>
    <dbReference type="NCBI Taxonomy" id="412755"/>
    <lineage>
        <taxon>unclassified sequences</taxon>
        <taxon>metagenomes</taxon>
        <taxon>ecological metagenomes</taxon>
    </lineage>
</organism>
<comment type="caution">
    <text evidence="1">The sequence shown here is derived from an EMBL/GenBank/DDBJ whole genome shotgun (WGS) entry which is preliminary data.</text>
</comment>
<proteinExistence type="predicted"/>
<dbReference type="EMBL" id="BARV01018857">
    <property type="protein sequence ID" value="GAI24463.1"/>
    <property type="molecule type" value="Genomic_DNA"/>
</dbReference>